<keyword evidence="11" id="KW-1185">Reference proteome</keyword>
<dbReference type="PROSITE" id="PS52029">
    <property type="entry name" value="LD_TPASE"/>
    <property type="match status" value="1"/>
</dbReference>
<dbReference type="GO" id="GO:0008360">
    <property type="term" value="P:regulation of cell shape"/>
    <property type="evidence" value="ECO:0007669"/>
    <property type="project" value="UniProtKB-UniRule"/>
</dbReference>
<accession>A0A4P7BZE9</accession>
<evidence type="ECO:0000256" key="2">
    <source>
        <dbReference type="ARBA" id="ARBA00005992"/>
    </source>
</evidence>
<dbReference type="RefSeq" id="WP_134358860.1">
    <property type="nucleotide sequence ID" value="NZ_CP038033.1"/>
</dbReference>
<dbReference type="GO" id="GO:0016740">
    <property type="term" value="F:transferase activity"/>
    <property type="evidence" value="ECO:0007669"/>
    <property type="project" value="UniProtKB-KW"/>
</dbReference>
<dbReference type="Gene3D" id="2.40.440.10">
    <property type="entry name" value="L,D-transpeptidase catalytic domain-like"/>
    <property type="match status" value="1"/>
</dbReference>
<dbReference type="Proteomes" id="UP000294325">
    <property type="component" value="Chromosome"/>
</dbReference>
<dbReference type="CDD" id="cd16913">
    <property type="entry name" value="YkuD_like"/>
    <property type="match status" value="1"/>
</dbReference>
<evidence type="ECO:0000256" key="3">
    <source>
        <dbReference type="ARBA" id="ARBA00022679"/>
    </source>
</evidence>
<comment type="similarity">
    <text evidence="2">Belongs to the YkuD family.</text>
</comment>
<organism evidence="10 11">
    <name type="scientific">Nitrosococcus wardiae</name>
    <dbReference type="NCBI Taxonomy" id="1814290"/>
    <lineage>
        <taxon>Bacteria</taxon>
        <taxon>Pseudomonadati</taxon>
        <taxon>Pseudomonadota</taxon>
        <taxon>Gammaproteobacteria</taxon>
        <taxon>Chromatiales</taxon>
        <taxon>Chromatiaceae</taxon>
        <taxon>Nitrosococcus</taxon>
    </lineage>
</organism>
<dbReference type="InterPro" id="IPR005490">
    <property type="entry name" value="LD_TPept_cat_dom"/>
</dbReference>
<feature type="active site" description="Proton donor/acceptor" evidence="7">
    <location>
        <position position="144"/>
    </location>
</feature>
<dbReference type="UniPathway" id="UPA00219"/>
<evidence type="ECO:0000313" key="10">
    <source>
        <dbReference type="EMBL" id="QBQ55603.1"/>
    </source>
</evidence>
<feature type="domain" description="L,D-TPase catalytic" evidence="9">
    <location>
        <begin position="29"/>
        <end position="190"/>
    </location>
</feature>
<name>A0A4P7BZE9_9GAMM</name>
<reference evidence="10 11" key="1">
    <citation type="submission" date="2019-03" db="EMBL/GenBank/DDBJ databases">
        <title>The genome sequence of Nitrosococcus wardiae strain D1FHST reveals the archetypal metabolic capacity of ammonia-oxidizing Gammaproteobacteria.</title>
        <authorList>
            <person name="Wang L."/>
            <person name="Lim C.K."/>
            <person name="Hanson T.E."/>
            <person name="Dang H."/>
            <person name="Klotz M.G."/>
        </authorList>
    </citation>
    <scope>NUCLEOTIDE SEQUENCE [LARGE SCALE GENOMIC DNA]</scope>
    <source>
        <strain evidence="10 11">D1FHS</strain>
    </source>
</reference>
<dbReference type="GO" id="GO:0009252">
    <property type="term" value="P:peptidoglycan biosynthetic process"/>
    <property type="evidence" value="ECO:0007669"/>
    <property type="project" value="UniProtKB-UniPathway"/>
</dbReference>
<sequence>MPNFLLLFISLALILASPPVIATPPTELPYEIIVIKSKRLLMVKKGARVIKKYHAALGQGGIGGKRVEGDKRTPEGEYEIVDSWPSRKFYYFIHLNYPGRQDAMAGYKKGLISWEELIHIYRAHQEQNGVPPQQTRLGGFIGIHGIGEETNQKLAIHHDFDWTRGCIALTNAEIDELRQFIGPGTPVTILNDPADKRLFVGINVESNISLAD</sequence>
<feature type="chain" id="PRO_5020975394" evidence="8">
    <location>
        <begin position="23"/>
        <end position="212"/>
    </location>
</feature>
<proteinExistence type="inferred from homology"/>
<keyword evidence="8" id="KW-0732">Signal</keyword>
<evidence type="ECO:0000256" key="1">
    <source>
        <dbReference type="ARBA" id="ARBA00004752"/>
    </source>
</evidence>
<evidence type="ECO:0000256" key="6">
    <source>
        <dbReference type="ARBA" id="ARBA00023316"/>
    </source>
</evidence>
<evidence type="ECO:0000256" key="4">
    <source>
        <dbReference type="ARBA" id="ARBA00022960"/>
    </source>
</evidence>
<keyword evidence="4 7" id="KW-0133">Cell shape</keyword>
<evidence type="ECO:0000256" key="7">
    <source>
        <dbReference type="PROSITE-ProRule" id="PRU01373"/>
    </source>
</evidence>
<dbReference type="PANTHER" id="PTHR36699">
    <property type="entry name" value="LD-TRANSPEPTIDASE"/>
    <property type="match status" value="1"/>
</dbReference>
<protein>
    <submittedName>
        <fullName evidence="10">Murein L,D-transpeptidase</fullName>
    </submittedName>
</protein>
<comment type="pathway">
    <text evidence="1 7">Cell wall biogenesis; peptidoglycan biosynthesis.</text>
</comment>
<dbReference type="KEGG" id="nwr:E3U44_14600"/>
<dbReference type="GO" id="GO:0071555">
    <property type="term" value="P:cell wall organization"/>
    <property type="evidence" value="ECO:0007669"/>
    <property type="project" value="UniProtKB-UniRule"/>
</dbReference>
<dbReference type="AlphaFoldDB" id="A0A4P7BZE9"/>
<dbReference type="GO" id="GO:0004180">
    <property type="term" value="F:carboxypeptidase activity"/>
    <property type="evidence" value="ECO:0007669"/>
    <property type="project" value="UniProtKB-ARBA"/>
</dbReference>
<keyword evidence="6 7" id="KW-0961">Cell wall biogenesis/degradation</keyword>
<evidence type="ECO:0000313" key="11">
    <source>
        <dbReference type="Proteomes" id="UP000294325"/>
    </source>
</evidence>
<evidence type="ECO:0000259" key="9">
    <source>
        <dbReference type="PROSITE" id="PS52029"/>
    </source>
</evidence>
<dbReference type="OrthoDB" id="9809748at2"/>
<dbReference type="SUPFAM" id="SSF141523">
    <property type="entry name" value="L,D-transpeptidase catalytic domain-like"/>
    <property type="match status" value="1"/>
</dbReference>
<feature type="signal peptide" evidence="8">
    <location>
        <begin position="1"/>
        <end position="22"/>
    </location>
</feature>
<dbReference type="InterPro" id="IPR038063">
    <property type="entry name" value="Transpep_catalytic_dom"/>
</dbReference>
<gene>
    <name evidence="10" type="ORF">E3U44_14600</name>
</gene>
<feature type="active site" description="Nucleophile" evidence="7">
    <location>
        <position position="166"/>
    </location>
</feature>
<dbReference type="EMBL" id="CP038033">
    <property type="protein sequence ID" value="QBQ55603.1"/>
    <property type="molecule type" value="Genomic_DNA"/>
</dbReference>
<evidence type="ECO:0000256" key="5">
    <source>
        <dbReference type="ARBA" id="ARBA00022984"/>
    </source>
</evidence>
<evidence type="ECO:0000256" key="8">
    <source>
        <dbReference type="SAM" id="SignalP"/>
    </source>
</evidence>
<keyword evidence="5 7" id="KW-0573">Peptidoglycan synthesis</keyword>
<dbReference type="PANTHER" id="PTHR36699:SF1">
    <property type="entry name" value="L,D-TRANSPEPTIDASE YAFK-RELATED"/>
    <property type="match status" value="1"/>
</dbReference>
<dbReference type="Pfam" id="PF03734">
    <property type="entry name" value="YkuD"/>
    <property type="match status" value="1"/>
</dbReference>
<keyword evidence="3" id="KW-0808">Transferase</keyword>